<organism evidence="3 4">
    <name type="scientific">Thermithiobacillus plumbiphilus</name>
    <dbReference type="NCBI Taxonomy" id="1729899"/>
    <lineage>
        <taxon>Bacteria</taxon>
        <taxon>Pseudomonadati</taxon>
        <taxon>Pseudomonadota</taxon>
        <taxon>Acidithiobacillia</taxon>
        <taxon>Acidithiobacillales</taxon>
        <taxon>Thermithiobacillaceae</taxon>
        <taxon>Thermithiobacillus</taxon>
    </lineage>
</organism>
<evidence type="ECO:0000256" key="1">
    <source>
        <dbReference type="ARBA" id="ARBA00005578"/>
    </source>
</evidence>
<comment type="caution">
    <text evidence="3">The sequence shown here is derived from an EMBL/GenBank/DDBJ whole genome shotgun (WGS) entry which is preliminary data.</text>
</comment>
<dbReference type="Proteomes" id="UP001446205">
    <property type="component" value="Unassembled WGS sequence"/>
</dbReference>
<dbReference type="Gene3D" id="3.30.300.90">
    <property type="entry name" value="BolA-like"/>
    <property type="match status" value="1"/>
</dbReference>
<dbReference type="InterPro" id="IPR050961">
    <property type="entry name" value="BolA/IbaG_stress_morph_reg"/>
</dbReference>
<dbReference type="RefSeq" id="WP_341370017.1">
    <property type="nucleotide sequence ID" value="NZ_JBBPCO010000003.1"/>
</dbReference>
<dbReference type="Pfam" id="PF01722">
    <property type="entry name" value="BolA"/>
    <property type="match status" value="1"/>
</dbReference>
<dbReference type="EMBL" id="JBBPCO010000003">
    <property type="protein sequence ID" value="MEK8088950.1"/>
    <property type="molecule type" value="Genomic_DNA"/>
</dbReference>
<dbReference type="PANTHER" id="PTHR46229:SF2">
    <property type="entry name" value="BOLA-LIKE PROTEIN 1"/>
    <property type="match status" value="1"/>
</dbReference>
<dbReference type="PANTHER" id="PTHR46229">
    <property type="entry name" value="BOLA TRANSCRIPTION REGULATOR"/>
    <property type="match status" value="1"/>
</dbReference>
<accession>A0ABU9D8C0</accession>
<sequence length="79" mass="8823">MQPETIKQLIEEGMPGARVQVVGDGQHFEAIIVSEAFEGLSMIKQHQLVYSALGDRMRADIHALSMRTLTPTQWAAMQK</sequence>
<dbReference type="SUPFAM" id="SSF82657">
    <property type="entry name" value="BolA-like"/>
    <property type="match status" value="1"/>
</dbReference>
<name>A0ABU9D8C0_9PROT</name>
<comment type="similarity">
    <text evidence="1 2">Belongs to the BolA/IbaG family.</text>
</comment>
<evidence type="ECO:0000256" key="2">
    <source>
        <dbReference type="RuleBase" id="RU003860"/>
    </source>
</evidence>
<dbReference type="InterPro" id="IPR036065">
    <property type="entry name" value="BolA-like_sf"/>
</dbReference>
<protein>
    <submittedName>
        <fullName evidence="3">BolA family protein</fullName>
    </submittedName>
</protein>
<keyword evidence="4" id="KW-1185">Reference proteome</keyword>
<reference evidence="3 4" key="1">
    <citation type="submission" date="2024-04" db="EMBL/GenBank/DDBJ databases">
        <authorList>
            <person name="Abashina T."/>
            <person name="Shaikin A."/>
        </authorList>
    </citation>
    <scope>NUCLEOTIDE SEQUENCE [LARGE SCALE GENOMIC DNA]</scope>
    <source>
        <strain evidence="3 4">AAFK</strain>
    </source>
</reference>
<gene>
    <name evidence="3" type="ORF">WOB96_04150</name>
</gene>
<dbReference type="PIRSF" id="PIRSF003113">
    <property type="entry name" value="BolA"/>
    <property type="match status" value="1"/>
</dbReference>
<proteinExistence type="inferred from homology"/>
<dbReference type="InterPro" id="IPR002634">
    <property type="entry name" value="BolA"/>
</dbReference>
<evidence type="ECO:0000313" key="3">
    <source>
        <dbReference type="EMBL" id="MEK8088950.1"/>
    </source>
</evidence>
<evidence type="ECO:0000313" key="4">
    <source>
        <dbReference type="Proteomes" id="UP001446205"/>
    </source>
</evidence>